<organism evidence="2 3">
    <name type="scientific">Trichinella spiralis</name>
    <name type="common">Trichina worm</name>
    <dbReference type="NCBI Taxonomy" id="6334"/>
    <lineage>
        <taxon>Eukaryota</taxon>
        <taxon>Metazoa</taxon>
        <taxon>Ecdysozoa</taxon>
        <taxon>Nematoda</taxon>
        <taxon>Enoplea</taxon>
        <taxon>Dorylaimia</taxon>
        <taxon>Trichinellida</taxon>
        <taxon>Trichinellidae</taxon>
        <taxon>Trichinella</taxon>
    </lineage>
</organism>
<gene>
    <name evidence="2" type="ORF">T01_14789</name>
</gene>
<dbReference type="EMBL" id="JYDH01000072">
    <property type="protein sequence ID" value="KRY34107.1"/>
    <property type="molecule type" value="Genomic_DNA"/>
</dbReference>
<feature type="signal peptide" evidence="1">
    <location>
        <begin position="1"/>
        <end position="25"/>
    </location>
</feature>
<reference evidence="2 3" key="1">
    <citation type="submission" date="2015-01" db="EMBL/GenBank/DDBJ databases">
        <title>Evolution of Trichinella species and genotypes.</title>
        <authorList>
            <person name="Korhonen P.K."/>
            <person name="Edoardo P."/>
            <person name="Giuseppe L.R."/>
            <person name="Gasser R.B."/>
        </authorList>
    </citation>
    <scope>NUCLEOTIDE SEQUENCE [LARGE SCALE GENOMIC DNA]</scope>
    <source>
        <strain evidence="2">ISS3</strain>
    </source>
</reference>
<dbReference type="Proteomes" id="UP000054776">
    <property type="component" value="Unassembled WGS sequence"/>
</dbReference>
<evidence type="ECO:0000313" key="2">
    <source>
        <dbReference type="EMBL" id="KRY34107.1"/>
    </source>
</evidence>
<name>A0A0V1BAU6_TRISP</name>
<keyword evidence="3" id="KW-1185">Reference proteome</keyword>
<protein>
    <recommendedName>
        <fullName evidence="4">Secreted protein</fullName>
    </recommendedName>
</protein>
<proteinExistence type="predicted"/>
<comment type="caution">
    <text evidence="2">The sequence shown here is derived from an EMBL/GenBank/DDBJ whole genome shotgun (WGS) entry which is preliminary data.</text>
</comment>
<keyword evidence="1" id="KW-0732">Signal</keyword>
<accession>A0A0V1BAU6</accession>
<dbReference type="InParanoid" id="A0A0V1BAU6"/>
<evidence type="ECO:0008006" key="4">
    <source>
        <dbReference type="Google" id="ProtNLM"/>
    </source>
</evidence>
<sequence length="71" mass="8254">MSMMCNLKNLFLAFMLLFPQPFCFWTVKHSPNMKIAQKRIVSSCLWDVFLIGKHAIPVRAYMELLAWTTSG</sequence>
<evidence type="ECO:0000313" key="3">
    <source>
        <dbReference type="Proteomes" id="UP000054776"/>
    </source>
</evidence>
<evidence type="ECO:0000256" key="1">
    <source>
        <dbReference type="SAM" id="SignalP"/>
    </source>
</evidence>
<dbReference type="AlphaFoldDB" id="A0A0V1BAU6"/>
<feature type="chain" id="PRO_5006875025" description="Secreted protein" evidence="1">
    <location>
        <begin position="26"/>
        <end position="71"/>
    </location>
</feature>